<geneLocation type="plasmid" evidence="2">
    <name>pPNK</name>
</geneLocation>
<gene>
    <name evidence="1" type="ORF">PNK_p0051</name>
</gene>
<evidence type="ECO:0000313" key="1">
    <source>
        <dbReference type="EMBL" id="CUI18105.1"/>
    </source>
</evidence>
<proteinExistence type="predicted"/>
<dbReference type="Proteomes" id="UP000069902">
    <property type="component" value="Plasmid pPNK"/>
</dbReference>
<organism evidence="1 2">
    <name type="scientific">Candidatus Protochlamydia naegleriophila</name>
    <dbReference type="NCBI Taxonomy" id="389348"/>
    <lineage>
        <taxon>Bacteria</taxon>
        <taxon>Pseudomonadati</taxon>
        <taxon>Chlamydiota</taxon>
        <taxon>Chlamydiia</taxon>
        <taxon>Parachlamydiales</taxon>
        <taxon>Parachlamydiaceae</taxon>
        <taxon>Candidatus Protochlamydia</taxon>
    </lineage>
</organism>
<keyword evidence="2" id="KW-1185">Reference proteome</keyword>
<reference evidence="2" key="1">
    <citation type="submission" date="2015-09" db="EMBL/GenBank/DDBJ databases">
        <authorList>
            <person name="Bertelli C."/>
        </authorList>
    </citation>
    <scope>NUCLEOTIDE SEQUENCE [LARGE SCALE GENOMIC DNA]</scope>
    <source>
        <strain evidence="2">KNic</strain>
        <plasmid evidence="2">pPNK</plasmid>
    </source>
</reference>
<protein>
    <submittedName>
        <fullName evidence="1">Uncharacterized protein</fullName>
    </submittedName>
</protein>
<dbReference type="AlphaFoldDB" id="A0A0U5JDQ9"/>
<dbReference type="InParanoid" id="A0A0U5JDQ9"/>
<sequence length="57" mass="6797">MSNEEESLRKACYNYKIFGASYRRFKNDIRLPLPDEFLNSFDISKMERMPGRIGTFL</sequence>
<evidence type="ECO:0000313" key="2">
    <source>
        <dbReference type="Proteomes" id="UP000069902"/>
    </source>
</evidence>
<dbReference type="KEGG" id="pnl:PNK_p0051"/>
<accession>A0A0U5JDQ9</accession>
<name>A0A0U5JDQ9_9BACT</name>
<dbReference type="EMBL" id="LN879503">
    <property type="protein sequence ID" value="CUI18105.1"/>
    <property type="molecule type" value="Genomic_DNA"/>
</dbReference>
<dbReference type="PATRIC" id="fig|389348.3.peg.2817"/>